<keyword evidence="1" id="KW-0812">Transmembrane</keyword>
<feature type="transmembrane region" description="Helical" evidence="1">
    <location>
        <begin position="54"/>
        <end position="75"/>
    </location>
</feature>
<feature type="chain" id="PRO_5009314016" evidence="2">
    <location>
        <begin position="19"/>
        <end position="128"/>
    </location>
</feature>
<name>A0A1I7ZXR7_9BILA</name>
<keyword evidence="2" id="KW-0732">Signal</keyword>
<dbReference type="WBParaSite" id="L893_g30658.t1">
    <property type="protein sequence ID" value="L893_g30658.t1"/>
    <property type="gene ID" value="L893_g30658"/>
</dbReference>
<protein>
    <submittedName>
        <fullName evidence="4">Movement protein</fullName>
    </submittedName>
</protein>
<proteinExistence type="predicted"/>
<keyword evidence="1" id="KW-0472">Membrane</keyword>
<keyword evidence="3" id="KW-1185">Reference proteome</keyword>
<evidence type="ECO:0000313" key="4">
    <source>
        <dbReference type="WBParaSite" id="L893_g30658.t1"/>
    </source>
</evidence>
<feature type="signal peptide" evidence="2">
    <location>
        <begin position="1"/>
        <end position="18"/>
    </location>
</feature>
<evidence type="ECO:0000256" key="2">
    <source>
        <dbReference type="SAM" id="SignalP"/>
    </source>
</evidence>
<dbReference type="Proteomes" id="UP000095287">
    <property type="component" value="Unplaced"/>
</dbReference>
<keyword evidence="1" id="KW-1133">Transmembrane helix</keyword>
<evidence type="ECO:0000313" key="3">
    <source>
        <dbReference type="Proteomes" id="UP000095287"/>
    </source>
</evidence>
<evidence type="ECO:0000256" key="1">
    <source>
        <dbReference type="SAM" id="Phobius"/>
    </source>
</evidence>
<accession>A0A1I7ZXR7</accession>
<organism evidence="3 4">
    <name type="scientific">Steinernema glaseri</name>
    <dbReference type="NCBI Taxonomy" id="37863"/>
    <lineage>
        <taxon>Eukaryota</taxon>
        <taxon>Metazoa</taxon>
        <taxon>Ecdysozoa</taxon>
        <taxon>Nematoda</taxon>
        <taxon>Chromadorea</taxon>
        <taxon>Rhabditida</taxon>
        <taxon>Tylenchina</taxon>
        <taxon>Panagrolaimomorpha</taxon>
        <taxon>Strongyloidoidea</taxon>
        <taxon>Steinernematidae</taxon>
        <taxon>Steinernema</taxon>
    </lineage>
</organism>
<dbReference type="AlphaFoldDB" id="A0A1I7ZXR7"/>
<reference evidence="4" key="1">
    <citation type="submission" date="2016-11" db="UniProtKB">
        <authorList>
            <consortium name="WormBaseParasite"/>
        </authorList>
    </citation>
    <scope>IDENTIFICATION</scope>
</reference>
<sequence length="128" mass="14076">MAFTSFLLYFSGLSLVSAAPATISSNFTNLASSGRIPAVLVIYDTHNVASSQQIILLVCCVVAVLLASICLVIGYHKELFHKGCTWRWARRQGPRPNYPKDGPFYISRDVPTTYYELHTGLPIPNQGA</sequence>